<feature type="domain" description="PAC" evidence="8">
    <location>
        <begin position="71"/>
        <end position="123"/>
    </location>
</feature>
<evidence type="ECO:0000313" key="11">
    <source>
        <dbReference type="Proteomes" id="UP000295132"/>
    </source>
</evidence>
<dbReference type="InterPro" id="IPR013656">
    <property type="entry name" value="PAS_4"/>
</dbReference>
<evidence type="ECO:0000313" key="12">
    <source>
        <dbReference type="Proteomes" id="UP001178888"/>
    </source>
</evidence>
<keyword evidence="6" id="KW-0175">Coiled coil</keyword>
<dbReference type="InterPro" id="IPR009057">
    <property type="entry name" value="Homeodomain-like_sf"/>
</dbReference>
<organism evidence="10 11">
    <name type="scientific">Bacillus salipaludis</name>
    <dbReference type="NCBI Taxonomy" id="2547811"/>
    <lineage>
        <taxon>Bacteria</taxon>
        <taxon>Bacillati</taxon>
        <taxon>Bacillota</taxon>
        <taxon>Bacilli</taxon>
        <taxon>Bacillales</taxon>
        <taxon>Bacillaceae</taxon>
        <taxon>Bacillus</taxon>
    </lineage>
</organism>
<evidence type="ECO:0000259" key="8">
    <source>
        <dbReference type="PROSITE" id="PS50113"/>
    </source>
</evidence>
<evidence type="ECO:0000256" key="3">
    <source>
        <dbReference type="ARBA" id="ARBA00023015"/>
    </source>
</evidence>
<dbReference type="Proteomes" id="UP001178888">
    <property type="component" value="Unassembled WGS sequence"/>
</dbReference>
<evidence type="ECO:0000259" key="7">
    <source>
        <dbReference type="PROSITE" id="PS50045"/>
    </source>
</evidence>
<keyword evidence="4" id="KW-0238">DNA-binding</keyword>
<evidence type="ECO:0000313" key="10">
    <source>
        <dbReference type="EMBL" id="TDK59055.1"/>
    </source>
</evidence>
<accession>A0A4R5VNK2</accession>
<dbReference type="AlphaFoldDB" id="A0A4R5VNK2"/>
<evidence type="ECO:0000256" key="6">
    <source>
        <dbReference type="SAM" id="Coils"/>
    </source>
</evidence>
<dbReference type="InterPro" id="IPR000700">
    <property type="entry name" value="PAS-assoc_C"/>
</dbReference>
<dbReference type="InterPro" id="IPR002078">
    <property type="entry name" value="Sigma_54_int"/>
</dbReference>
<dbReference type="GO" id="GO:0005524">
    <property type="term" value="F:ATP binding"/>
    <property type="evidence" value="ECO:0007669"/>
    <property type="project" value="UniProtKB-KW"/>
</dbReference>
<dbReference type="SUPFAM" id="SSF55785">
    <property type="entry name" value="PYP-like sensor domain (PAS domain)"/>
    <property type="match status" value="1"/>
</dbReference>
<evidence type="ECO:0000313" key="9">
    <source>
        <dbReference type="EMBL" id="MDQ6596181.1"/>
    </source>
</evidence>
<dbReference type="RefSeq" id="WP_133337352.1">
    <property type="nucleotide sequence ID" value="NZ_JAVGVR010000001.1"/>
</dbReference>
<dbReference type="InterPro" id="IPR058031">
    <property type="entry name" value="AAA_lid_NorR"/>
</dbReference>
<proteinExistence type="predicted"/>
<dbReference type="Pfam" id="PF00158">
    <property type="entry name" value="Sigma54_activat"/>
    <property type="match status" value="1"/>
</dbReference>
<reference evidence="10 11" key="1">
    <citation type="submission" date="2019-03" db="EMBL/GenBank/DDBJ databases">
        <title>Bacillus niacini sp. nov. a Nicotinate-Metabolizing Mesophile Isolated from Soil.</title>
        <authorList>
            <person name="Zhang G."/>
        </authorList>
    </citation>
    <scope>NUCLEOTIDE SEQUENCE [LARGE SCALE GENOMIC DNA]</scope>
    <source>
        <strain evidence="10 11">WN066</strain>
    </source>
</reference>
<dbReference type="InterPro" id="IPR025944">
    <property type="entry name" value="Sigma_54_int_dom_CS"/>
</dbReference>
<dbReference type="GO" id="GO:0003677">
    <property type="term" value="F:DNA binding"/>
    <property type="evidence" value="ECO:0007669"/>
    <property type="project" value="UniProtKB-KW"/>
</dbReference>
<dbReference type="InterPro" id="IPR003593">
    <property type="entry name" value="AAA+_ATPase"/>
</dbReference>
<keyword evidence="12" id="KW-1185">Reference proteome</keyword>
<dbReference type="PANTHER" id="PTHR32071:SF57">
    <property type="entry name" value="C4-DICARBOXYLATE TRANSPORT TRANSCRIPTIONAL REGULATORY PROTEIN DCTD"/>
    <property type="match status" value="1"/>
</dbReference>
<dbReference type="InterPro" id="IPR025662">
    <property type="entry name" value="Sigma_54_int_dom_ATP-bd_1"/>
</dbReference>
<name>A0A4R5VNK2_9BACI</name>
<dbReference type="PROSITE" id="PS00676">
    <property type="entry name" value="SIGMA54_INTERACT_2"/>
    <property type="match status" value="1"/>
</dbReference>
<dbReference type="Pfam" id="PF08448">
    <property type="entry name" value="PAS_4"/>
    <property type="match status" value="1"/>
</dbReference>
<keyword evidence="3" id="KW-0805">Transcription regulation</keyword>
<dbReference type="Gene3D" id="1.10.10.60">
    <property type="entry name" value="Homeodomain-like"/>
    <property type="match status" value="1"/>
</dbReference>
<keyword evidence="5" id="KW-0804">Transcription</keyword>
<dbReference type="PROSITE" id="PS00675">
    <property type="entry name" value="SIGMA54_INTERACT_1"/>
    <property type="match status" value="1"/>
</dbReference>
<dbReference type="InterPro" id="IPR035965">
    <property type="entry name" value="PAS-like_dom_sf"/>
</dbReference>
<dbReference type="EMBL" id="JAVGVR010000001">
    <property type="protein sequence ID" value="MDQ6596181.1"/>
    <property type="molecule type" value="Genomic_DNA"/>
</dbReference>
<evidence type="ECO:0000256" key="2">
    <source>
        <dbReference type="ARBA" id="ARBA00022840"/>
    </source>
</evidence>
<dbReference type="Pfam" id="PF25601">
    <property type="entry name" value="AAA_lid_14"/>
    <property type="match status" value="1"/>
</dbReference>
<protein>
    <submittedName>
        <fullName evidence="10">AAA family ATPase</fullName>
    </submittedName>
    <submittedName>
        <fullName evidence="9">Sigma 54-interacting transcriptional regulator</fullName>
    </submittedName>
</protein>
<gene>
    <name evidence="10" type="ORF">E2K98_20315</name>
    <name evidence="9" type="ORF">RCG21_07195</name>
</gene>
<evidence type="ECO:0000256" key="4">
    <source>
        <dbReference type="ARBA" id="ARBA00023125"/>
    </source>
</evidence>
<dbReference type="SMART" id="SM00382">
    <property type="entry name" value="AAA"/>
    <property type="match status" value="1"/>
</dbReference>
<feature type="coiled-coil region" evidence="6">
    <location>
        <begin position="107"/>
        <end position="141"/>
    </location>
</feature>
<dbReference type="PANTHER" id="PTHR32071">
    <property type="entry name" value="TRANSCRIPTIONAL REGULATORY PROTEIN"/>
    <property type="match status" value="1"/>
</dbReference>
<dbReference type="Gene3D" id="1.10.8.60">
    <property type="match status" value="1"/>
</dbReference>
<reference evidence="9" key="2">
    <citation type="submission" date="2023-08" db="EMBL/GenBank/DDBJ databases">
        <title>Nitrogen cycling bacteria in agricultural field soils.</title>
        <authorList>
            <person name="Jang J."/>
        </authorList>
    </citation>
    <scope>NUCLEOTIDE SEQUENCE</scope>
    <source>
        <strain evidence="9">PS3-36</strain>
    </source>
</reference>
<dbReference type="SUPFAM" id="SSF46689">
    <property type="entry name" value="Homeodomain-like"/>
    <property type="match status" value="1"/>
</dbReference>
<evidence type="ECO:0000256" key="5">
    <source>
        <dbReference type="ARBA" id="ARBA00023163"/>
    </source>
</evidence>
<dbReference type="PROSITE" id="PS50113">
    <property type="entry name" value="PAC"/>
    <property type="match status" value="1"/>
</dbReference>
<dbReference type="InterPro" id="IPR027417">
    <property type="entry name" value="P-loop_NTPase"/>
</dbReference>
<dbReference type="PROSITE" id="PS00688">
    <property type="entry name" value="SIGMA54_INTERACT_3"/>
    <property type="match status" value="1"/>
</dbReference>
<keyword evidence="1" id="KW-0547">Nucleotide-binding</keyword>
<keyword evidence="2" id="KW-0067">ATP-binding</keyword>
<dbReference type="EMBL" id="SMYO01000010">
    <property type="protein sequence ID" value="TDK59055.1"/>
    <property type="molecule type" value="Genomic_DNA"/>
</dbReference>
<dbReference type="FunFam" id="3.40.50.300:FF:000006">
    <property type="entry name" value="DNA-binding transcriptional regulator NtrC"/>
    <property type="match status" value="1"/>
</dbReference>
<feature type="domain" description="Sigma-54 factor interaction" evidence="7">
    <location>
        <begin position="144"/>
        <end position="373"/>
    </location>
</feature>
<dbReference type="SUPFAM" id="SSF52540">
    <property type="entry name" value="P-loop containing nucleoside triphosphate hydrolases"/>
    <property type="match status" value="1"/>
</dbReference>
<dbReference type="GO" id="GO:0006355">
    <property type="term" value="P:regulation of DNA-templated transcription"/>
    <property type="evidence" value="ECO:0007669"/>
    <property type="project" value="InterPro"/>
</dbReference>
<sequence length="463" mass="53224">MSIAEIILETIVKTSNNNITITDEKGVILYTNSEHWTVYEDGPKEYIGKSIFELQELGILTPSITAKVLTEQKPIQIMQNTKKGKVIMSTAYPIYNDKGEIIRVISYALDRTEISSLQAQYEQLERKLKEYQIEMEELKGREDILYRSKEMQQIAKTIQRVAPTDATVLMLGESGVGKSMLARKLHSYSNRHKKPFIEVNCTTIPASLFESEMFGYESGSFTGAQKNGKPGLIEQAHEGTLFLDEIGELPLSIQAKLLKVLQEKKFIRVGGTKERHVDFRLVTATNKNLEEMVQKGEFRLDLYYRLNVIPLPIPPLRNRKEDISLLINHYIELMNKKYKTAKKLHPSLFEKLLNYKWPGNVRELENLLERLVLTTEEPIIRQHSLPTSILGDGSTHEEDVSLIENLITEETDLKTVLDLVEKWMLEKAQKHCKSTYEIAKYLGISQPSVIRKLKKHKEDLDNF</sequence>
<dbReference type="InterPro" id="IPR025943">
    <property type="entry name" value="Sigma_54_int_dom_ATP-bd_2"/>
</dbReference>
<comment type="caution">
    <text evidence="10">The sequence shown here is derived from an EMBL/GenBank/DDBJ whole genome shotgun (WGS) entry which is preliminary data.</text>
</comment>
<dbReference type="Gene3D" id="3.40.50.300">
    <property type="entry name" value="P-loop containing nucleotide triphosphate hydrolases"/>
    <property type="match status" value="1"/>
</dbReference>
<dbReference type="CDD" id="cd00009">
    <property type="entry name" value="AAA"/>
    <property type="match status" value="1"/>
</dbReference>
<dbReference type="PROSITE" id="PS50045">
    <property type="entry name" value="SIGMA54_INTERACT_4"/>
    <property type="match status" value="1"/>
</dbReference>
<dbReference type="Proteomes" id="UP000295132">
    <property type="component" value="Unassembled WGS sequence"/>
</dbReference>
<evidence type="ECO:0000256" key="1">
    <source>
        <dbReference type="ARBA" id="ARBA00022741"/>
    </source>
</evidence>
<dbReference type="Gene3D" id="3.30.450.20">
    <property type="entry name" value="PAS domain"/>
    <property type="match status" value="1"/>
</dbReference>